<dbReference type="Pfam" id="PF01882">
    <property type="entry name" value="DUF58"/>
    <property type="match status" value="1"/>
</dbReference>
<sequence length="437" mass="46961">MPAWRPHKAVTRRLTGWETTAAHERAIVLAGAGAIVAVVGRRPDLLVIVAPLVVAALWGHLARPRVDVTGTARLGDTTMREGAVTGLRVSIDPPLPDVHGIATLAQAPWVERKPSSGIAELEDGAAVLGVRSTRWGRRRIGTVSIALVSTWGAFRAGPVDLPDLDCATLPVPAAFDTSAPTPHPRGIVGLNRSNRPGSGSEFNTIRRFHPGDRLRRIHWPVSMRTGTLHVTSTFTDEDAHVFLLVDCFSDVGPREGIDGRPTSLDVTVRAAGAISEHFLRSNDRLTLRTVGAAEVPTLGVGSGTNHLRRVLDTLAAISPATERRDAGDRAIRGVDPNALCLVLSPLIDPTMVALAHTLAARGMTVVVVDTFPDHLVADPTSVYLALAWRMRLLSRDAEIHALRQRGVPVVPWRGPGSPDQVLRDIARRAAAPRMARR</sequence>
<accession>A0ABN3L6Y8</accession>
<dbReference type="RefSeq" id="WP_344254262.1">
    <property type="nucleotide sequence ID" value="NZ_BAAARE010000006.1"/>
</dbReference>
<reference evidence="3 4" key="1">
    <citation type="journal article" date="2019" name="Int. J. Syst. Evol. Microbiol.">
        <title>The Global Catalogue of Microorganisms (GCM) 10K type strain sequencing project: providing services to taxonomists for standard genome sequencing and annotation.</title>
        <authorList>
            <consortium name="The Broad Institute Genomics Platform"/>
            <consortium name="The Broad Institute Genome Sequencing Center for Infectious Disease"/>
            <person name="Wu L."/>
            <person name="Ma J."/>
        </authorList>
    </citation>
    <scope>NUCLEOTIDE SEQUENCE [LARGE SCALE GENOMIC DNA]</scope>
    <source>
        <strain evidence="3 4">JCM 16259</strain>
    </source>
</reference>
<keyword evidence="4" id="KW-1185">Reference proteome</keyword>
<protein>
    <submittedName>
        <fullName evidence="3">DUF58 domain-containing protein</fullName>
    </submittedName>
</protein>
<organism evidence="3 4">
    <name type="scientific">Terrabacter carboxydivorans</name>
    <dbReference type="NCBI Taxonomy" id="619730"/>
    <lineage>
        <taxon>Bacteria</taxon>
        <taxon>Bacillati</taxon>
        <taxon>Actinomycetota</taxon>
        <taxon>Actinomycetes</taxon>
        <taxon>Micrococcales</taxon>
        <taxon>Intrasporangiaceae</taxon>
        <taxon>Terrabacter</taxon>
    </lineage>
</organism>
<evidence type="ECO:0000256" key="1">
    <source>
        <dbReference type="SAM" id="MobiDB-lite"/>
    </source>
</evidence>
<evidence type="ECO:0000313" key="3">
    <source>
        <dbReference type="EMBL" id="GAA2478944.1"/>
    </source>
</evidence>
<evidence type="ECO:0000313" key="4">
    <source>
        <dbReference type="Proteomes" id="UP001500730"/>
    </source>
</evidence>
<evidence type="ECO:0000259" key="2">
    <source>
        <dbReference type="Pfam" id="PF01882"/>
    </source>
</evidence>
<dbReference type="Proteomes" id="UP001500730">
    <property type="component" value="Unassembled WGS sequence"/>
</dbReference>
<dbReference type="PANTHER" id="PTHR33608:SF14">
    <property type="entry name" value="POSSIBLE CONSERVED SECRETED PROTEIN"/>
    <property type="match status" value="1"/>
</dbReference>
<feature type="compositionally biased region" description="Polar residues" evidence="1">
    <location>
        <begin position="191"/>
        <end position="201"/>
    </location>
</feature>
<feature type="region of interest" description="Disordered" evidence="1">
    <location>
        <begin position="177"/>
        <end position="201"/>
    </location>
</feature>
<dbReference type="InterPro" id="IPR002881">
    <property type="entry name" value="DUF58"/>
</dbReference>
<proteinExistence type="predicted"/>
<feature type="domain" description="DUF58" evidence="2">
    <location>
        <begin position="205"/>
        <end position="368"/>
    </location>
</feature>
<gene>
    <name evidence="3" type="ORF">GCM10009858_15500</name>
</gene>
<name>A0ABN3L6Y8_9MICO</name>
<dbReference type="PANTHER" id="PTHR33608">
    <property type="entry name" value="BLL2464 PROTEIN"/>
    <property type="match status" value="1"/>
</dbReference>
<dbReference type="EMBL" id="BAAARE010000006">
    <property type="protein sequence ID" value="GAA2478944.1"/>
    <property type="molecule type" value="Genomic_DNA"/>
</dbReference>
<comment type="caution">
    <text evidence="3">The sequence shown here is derived from an EMBL/GenBank/DDBJ whole genome shotgun (WGS) entry which is preliminary data.</text>
</comment>